<dbReference type="EMBL" id="GBXM01045253">
    <property type="protein sequence ID" value="JAH63324.1"/>
    <property type="molecule type" value="Transcribed_RNA"/>
</dbReference>
<accession>A0A0E9UBU1</accession>
<evidence type="ECO:0000313" key="1">
    <source>
        <dbReference type="EMBL" id="JAH63324.1"/>
    </source>
</evidence>
<reference evidence="1" key="2">
    <citation type="journal article" date="2015" name="Fish Shellfish Immunol.">
        <title>Early steps in the European eel (Anguilla anguilla)-Vibrio vulnificus interaction in the gills: Role of the RtxA13 toxin.</title>
        <authorList>
            <person name="Callol A."/>
            <person name="Pajuelo D."/>
            <person name="Ebbesson L."/>
            <person name="Teles M."/>
            <person name="MacKenzie S."/>
            <person name="Amaro C."/>
        </authorList>
    </citation>
    <scope>NUCLEOTIDE SEQUENCE</scope>
</reference>
<proteinExistence type="predicted"/>
<name>A0A0E9UBU1_ANGAN</name>
<dbReference type="AlphaFoldDB" id="A0A0E9UBU1"/>
<reference evidence="1" key="1">
    <citation type="submission" date="2014-11" db="EMBL/GenBank/DDBJ databases">
        <authorList>
            <person name="Amaro Gonzalez C."/>
        </authorList>
    </citation>
    <scope>NUCLEOTIDE SEQUENCE</scope>
</reference>
<sequence>MTGGTPVLGNILFISEQITKIYPESDCNIYNKLQLMLA</sequence>
<protein>
    <submittedName>
        <fullName evidence="1">Uncharacterized protein</fullName>
    </submittedName>
</protein>
<organism evidence="1">
    <name type="scientific">Anguilla anguilla</name>
    <name type="common">European freshwater eel</name>
    <name type="synonym">Muraena anguilla</name>
    <dbReference type="NCBI Taxonomy" id="7936"/>
    <lineage>
        <taxon>Eukaryota</taxon>
        <taxon>Metazoa</taxon>
        <taxon>Chordata</taxon>
        <taxon>Craniata</taxon>
        <taxon>Vertebrata</taxon>
        <taxon>Euteleostomi</taxon>
        <taxon>Actinopterygii</taxon>
        <taxon>Neopterygii</taxon>
        <taxon>Teleostei</taxon>
        <taxon>Anguilliformes</taxon>
        <taxon>Anguillidae</taxon>
        <taxon>Anguilla</taxon>
    </lineage>
</organism>